<evidence type="ECO:0008006" key="6">
    <source>
        <dbReference type="Google" id="ProtNLM"/>
    </source>
</evidence>
<dbReference type="Gene3D" id="1.20.1270.10">
    <property type="match status" value="1"/>
</dbReference>
<sequence length="285" mass="32244">MPIWIRIVCMMLYLLVDLLGYRRCNSCCKISLMGRSCARTLMAVAYGAAVRAATLSGEGNDKVQLLDVTPLSLGIETGEGVMNVLIPKNTKIPSEKEKEFTIHDDYQTSVLISVYEGEGTRVSENNLLGRFRLSGIPRAPRFVPRFNVCFGVNVNGILNVSAEEKTTGHKNKITITNRKGRLSKAQIQKMVQEAEYKAEDEYHKKKVEAKNSLVNYAYKMRNTIKYDDEIASKLAAVDKKKIEDAVEFVLQWLDVNQLAEADDFEDKKKELESIWHPIIIKIYMG</sequence>
<comment type="caution">
    <text evidence="4">The sequence shown here is derived from an EMBL/GenBank/DDBJ whole genome shotgun (WGS) entry which is preliminary data.</text>
</comment>
<keyword evidence="3" id="KW-0732">Signal</keyword>
<accession>A0ABR0DTX8</accession>
<evidence type="ECO:0000313" key="5">
    <source>
        <dbReference type="Proteomes" id="UP001291926"/>
    </source>
</evidence>
<reference evidence="4 5" key="1">
    <citation type="journal article" date="2023" name="bioRxiv">
        <title>Genome report: Whole genome sequence and annotation of Penstemon davidsonii.</title>
        <authorList>
            <person name="Ostevik K.L."/>
            <person name="Alabady M."/>
            <person name="Zhang M."/>
            <person name="Rausher M.D."/>
        </authorList>
    </citation>
    <scope>NUCLEOTIDE SEQUENCE [LARGE SCALE GENOMIC DNA]</scope>
    <source>
        <strain evidence="4">DNT005</strain>
        <tissue evidence="4">Whole leaf</tissue>
    </source>
</reference>
<dbReference type="PANTHER" id="PTHR19375">
    <property type="entry name" value="HEAT SHOCK PROTEIN 70KDA"/>
    <property type="match status" value="1"/>
</dbReference>
<dbReference type="Gene3D" id="2.60.34.10">
    <property type="entry name" value="Substrate Binding Domain Of DNAk, Chain A, domain 1"/>
    <property type="match status" value="1"/>
</dbReference>
<dbReference type="InterPro" id="IPR029048">
    <property type="entry name" value="HSP70_C_sf"/>
</dbReference>
<dbReference type="SUPFAM" id="SSF100920">
    <property type="entry name" value="Heat shock protein 70kD (HSP70), peptide-binding domain"/>
    <property type="match status" value="1"/>
</dbReference>
<organism evidence="4 5">
    <name type="scientific">Penstemon davidsonii</name>
    <dbReference type="NCBI Taxonomy" id="160366"/>
    <lineage>
        <taxon>Eukaryota</taxon>
        <taxon>Viridiplantae</taxon>
        <taxon>Streptophyta</taxon>
        <taxon>Embryophyta</taxon>
        <taxon>Tracheophyta</taxon>
        <taxon>Spermatophyta</taxon>
        <taxon>Magnoliopsida</taxon>
        <taxon>eudicotyledons</taxon>
        <taxon>Gunneridae</taxon>
        <taxon>Pentapetalae</taxon>
        <taxon>asterids</taxon>
        <taxon>lamiids</taxon>
        <taxon>Lamiales</taxon>
        <taxon>Plantaginaceae</taxon>
        <taxon>Cheloneae</taxon>
        <taxon>Penstemon</taxon>
    </lineage>
</organism>
<protein>
    <recommendedName>
        <fullName evidence="6">Heat shock protein 70</fullName>
    </recommendedName>
</protein>
<dbReference type="Proteomes" id="UP001291926">
    <property type="component" value="Unassembled WGS sequence"/>
</dbReference>
<keyword evidence="2" id="KW-0067">ATP-binding</keyword>
<evidence type="ECO:0000256" key="1">
    <source>
        <dbReference type="ARBA" id="ARBA00022741"/>
    </source>
</evidence>
<dbReference type="Pfam" id="PF00012">
    <property type="entry name" value="HSP70"/>
    <property type="match status" value="1"/>
</dbReference>
<name>A0ABR0DTX8_9LAMI</name>
<keyword evidence="5" id="KW-1185">Reference proteome</keyword>
<evidence type="ECO:0000313" key="4">
    <source>
        <dbReference type="EMBL" id="KAK4492684.1"/>
    </source>
</evidence>
<dbReference type="EMBL" id="JAYDYQ010001087">
    <property type="protein sequence ID" value="KAK4492684.1"/>
    <property type="molecule type" value="Genomic_DNA"/>
</dbReference>
<dbReference type="SUPFAM" id="SSF100934">
    <property type="entry name" value="Heat shock protein 70kD (HSP70), C-terminal subdomain"/>
    <property type="match status" value="1"/>
</dbReference>
<feature type="signal peptide" evidence="3">
    <location>
        <begin position="1"/>
        <end position="26"/>
    </location>
</feature>
<evidence type="ECO:0000256" key="3">
    <source>
        <dbReference type="SAM" id="SignalP"/>
    </source>
</evidence>
<feature type="chain" id="PRO_5047169056" description="Heat shock protein 70" evidence="3">
    <location>
        <begin position="27"/>
        <end position="285"/>
    </location>
</feature>
<keyword evidence="1" id="KW-0547">Nucleotide-binding</keyword>
<evidence type="ECO:0000256" key="2">
    <source>
        <dbReference type="ARBA" id="ARBA00022840"/>
    </source>
</evidence>
<dbReference type="InterPro" id="IPR013126">
    <property type="entry name" value="Hsp_70_fam"/>
</dbReference>
<dbReference type="PRINTS" id="PR00301">
    <property type="entry name" value="HEATSHOCK70"/>
</dbReference>
<dbReference type="InterPro" id="IPR029047">
    <property type="entry name" value="HSP70_peptide-bd_sf"/>
</dbReference>
<gene>
    <name evidence="4" type="ORF">RD792_003504</name>
</gene>
<proteinExistence type="predicted"/>